<gene>
    <name evidence="1" type="ORF">T265_11466</name>
</gene>
<name>A0A074ZXD9_OPIVI</name>
<evidence type="ECO:0000313" key="2">
    <source>
        <dbReference type="Proteomes" id="UP000054324"/>
    </source>
</evidence>
<dbReference type="RefSeq" id="XP_009176389.1">
    <property type="nucleotide sequence ID" value="XM_009178125.1"/>
</dbReference>
<evidence type="ECO:0000313" key="1">
    <source>
        <dbReference type="EMBL" id="KER19864.1"/>
    </source>
</evidence>
<dbReference type="CTD" id="20325634"/>
<dbReference type="KEGG" id="ovi:T265_11466"/>
<dbReference type="AlphaFoldDB" id="A0A074ZXD9"/>
<reference evidence="1 2" key="1">
    <citation type="submission" date="2013-11" db="EMBL/GenBank/DDBJ databases">
        <title>Opisthorchis viverrini - life in the bile duct.</title>
        <authorList>
            <person name="Young N.D."/>
            <person name="Nagarajan N."/>
            <person name="Lin S.J."/>
            <person name="Korhonen P.K."/>
            <person name="Jex A.R."/>
            <person name="Hall R.S."/>
            <person name="Safavi-Hemami H."/>
            <person name="Kaewkong W."/>
            <person name="Bertrand D."/>
            <person name="Gao S."/>
            <person name="Seet Q."/>
            <person name="Wongkham S."/>
            <person name="Teh B.T."/>
            <person name="Wongkham C."/>
            <person name="Intapan P.M."/>
            <person name="Maleewong W."/>
            <person name="Yang X."/>
            <person name="Hu M."/>
            <person name="Wang Z."/>
            <person name="Hofmann A."/>
            <person name="Sternberg P.W."/>
            <person name="Tan P."/>
            <person name="Wang J."/>
            <person name="Gasser R.B."/>
        </authorList>
    </citation>
    <scope>NUCLEOTIDE SEQUENCE [LARGE SCALE GENOMIC DNA]</scope>
</reference>
<accession>A0A074ZXD9</accession>
<dbReference type="GeneID" id="20325634"/>
<dbReference type="Proteomes" id="UP000054324">
    <property type="component" value="Unassembled WGS sequence"/>
</dbReference>
<proteinExistence type="predicted"/>
<keyword evidence="2" id="KW-1185">Reference proteome</keyword>
<dbReference type="EMBL" id="KL597125">
    <property type="protein sequence ID" value="KER19864.1"/>
    <property type="molecule type" value="Genomic_DNA"/>
</dbReference>
<sequence length="126" mass="14245">MVGDANSKQRYAATISVAAFFSVARGKVTTPKRLAHIFGSMSLSERETNAIMHKKASKRNPGELDVDNRQLCRIFRVAIQLFTRDGVSTPNKYNGYTLANLQWNKHTEIRIVCGPAVRRHWKGNTR</sequence>
<protein>
    <submittedName>
        <fullName evidence="1">Uncharacterized protein</fullName>
    </submittedName>
</protein>
<organism evidence="1 2">
    <name type="scientific">Opisthorchis viverrini</name>
    <name type="common">Southeast Asian liver fluke</name>
    <dbReference type="NCBI Taxonomy" id="6198"/>
    <lineage>
        <taxon>Eukaryota</taxon>
        <taxon>Metazoa</taxon>
        <taxon>Spiralia</taxon>
        <taxon>Lophotrochozoa</taxon>
        <taxon>Platyhelminthes</taxon>
        <taxon>Trematoda</taxon>
        <taxon>Digenea</taxon>
        <taxon>Opisthorchiida</taxon>
        <taxon>Opisthorchiata</taxon>
        <taxon>Opisthorchiidae</taxon>
        <taxon>Opisthorchis</taxon>
    </lineage>
</organism>